<dbReference type="InterPro" id="IPR003593">
    <property type="entry name" value="AAA+_ATPase"/>
</dbReference>
<dbReference type="Gene3D" id="1.20.1560.10">
    <property type="entry name" value="ABC transporter type 1, transmembrane domain"/>
    <property type="match status" value="1"/>
</dbReference>
<keyword evidence="3" id="KW-0547">Nucleotide-binding</keyword>
<dbReference type="PANTHER" id="PTHR43394">
    <property type="entry name" value="ATP-DEPENDENT PERMEASE MDL1, MITOCHONDRIAL"/>
    <property type="match status" value="1"/>
</dbReference>
<feature type="transmembrane region" description="Helical" evidence="7">
    <location>
        <begin position="165"/>
        <end position="186"/>
    </location>
</feature>
<evidence type="ECO:0000256" key="1">
    <source>
        <dbReference type="ARBA" id="ARBA00004651"/>
    </source>
</evidence>
<dbReference type="SMART" id="SM00382">
    <property type="entry name" value="AAA"/>
    <property type="match status" value="1"/>
</dbReference>
<dbReference type="SUPFAM" id="SSF90123">
    <property type="entry name" value="ABC transporter transmembrane region"/>
    <property type="match status" value="1"/>
</dbReference>
<dbReference type="InterPro" id="IPR017871">
    <property type="entry name" value="ABC_transporter-like_CS"/>
</dbReference>
<dbReference type="Proteomes" id="UP000660885">
    <property type="component" value="Unassembled WGS sequence"/>
</dbReference>
<evidence type="ECO:0000256" key="6">
    <source>
        <dbReference type="ARBA" id="ARBA00023136"/>
    </source>
</evidence>
<gene>
    <name evidence="10" type="ORF">JMJ56_05130</name>
</gene>
<accession>A0ABS1U240</accession>
<reference evidence="10 11" key="1">
    <citation type="submission" date="2021-01" db="EMBL/GenBank/DDBJ databases">
        <title>Belnapia mucosa sp. nov. and Belnapia arida sp. nov., isolated from the Tabernas Desert (Almeria, Spain).</title>
        <authorList>
            <person name="Molina-Menor E."/>
            <person name="Vidal-Verdu A."/>
            <person name="Calonge A."/>
            <person name="Satari L."/>
            <person name="Pereto J."/>
            <person name="Porcar M."/>
        </authorList>
    </citation>
    <scope>NUCLEOTIDE SEQUENCE [LARGE SCALE GENOMIC DNA]</scope>
    <source>
        <strain evidence="10 11">T18</strain>
    </source>
</reference>
<dbReference type="Pfam" id="PF00664">
    <property type="entry name" value="ABC_membrane"/>
    <property type="match status" value="1"/>
</dbReference>
<dbReference type="EMBL" id="JAETWB010000001">
    <property type="protein sequence ID" value="MBL6077381.1"/>
    <property type="molecule type" value="Genomic_DNA"/>
</dbReference>
<dbReference type="CDD" id="cd18562">
    <property type="entry name" value="ABC_6TM_NdvA_beta-glucan_exporter_like"/>
    <property type="match status" value="1"/>
</dbReference>
<sequence>MDFIRLYGRVLKLLWKDRWVAAGLATANIALAGLLFLEPVLFGRVVDVLSHASTSTRDQVWERAFALLALWSAVGLSGIGATVAVSLLADRMAHRNRLLSMHSYYEHVLALPLSFHGDIQSGRLMKVMLVGADNLFSIWLAFFRDHLSTFVAALVLLPLTLAMNWRLGLLLLGLVVVFAVITAFVIRQTETAQGKVEMFQSRLAGTAQDALSNVIVVQSFTRMASEARMFGDIVRQVMDHQFPVLNWWAVVSVLTRAASTLTVISIFILGTLLHLDGKATVGEIVSFMGFAMLLINKLEGAVAFVSRLVFQAPGIAEFFEVLDARTSVPERPGAVSLGRASGQVVFDKVAFAYPGGPRILSDVEFRAEPGRTLALVGQTGAGKSTAMALLQRLWDPVGGRVTLDGHDLRDITLESLRRNVGVVFQESMLFNRTIKDNLLVGRPDATQDELERACRMAEAHDFIIRQPKGYDTLVGERGASLSGGQRQRLAIARALLKDPPVLILDEATSALDAATEARVQKALAALMAGRTTFIIAHRLSTVRDADEILVFEGGRIVERGSFDTLVQQGGRFAELVKTQLTASAPLTAAQPVKAAE</sequence>
<comment type="subcellular location">
    <subcellularLocation>
        <location evidence="1">Cell membrane</location>
        <topology evidence="1">Multi-pass membrane protein</topology>
    </subcellularLocation>
</comment>
<dbReference type="GO" id="GO:0005524">
    <property type="term" value="F:ATP binding"/>
    <property type="evidence" value="ECO:0007669"/>
    <property type="project" value="UniProtKB-KW"/>
</dbReference>
<dbReference type="SUPFAM" id="SSF52540">
    <property type="entry name" value="P-loop containing nucleoside triphosphate hydrolases"/>
    <property type="match status" value="1"/>
</dbReference>
<dbReference type="PANTHER" id="PTHR43394:SF1">
    <property type="entry name" value="ATP-BINDING CASSETTE SUB-FAMILY B MEMBER 10, MITOCHONDRIAL"/>
    <property type="match status" value="1"/>
</dbReference>
<feature type="transmembrane region" description="Helical" evidence="7">
    <location>
        <begin position="135"/>
        <end position="159"/>
    </location>
</feature>
<keyword evidence="4 10" id="KW-0067">ATP-binding</keyword>
<proteinExistence type="predicted"/>
<organism evidence="10 11">
    <name type="scientific">Belnapia arida</name>
    <dbReference type="NCBI Taxonomy" id="2804533"/>
    <lineage>
        <taxon>Bacteria</taxon>
        <taxon>Pseudomonadati</taxon>
        <taxon>Pseudomonadota</taxon>
        <taxon>Alphaproteobacteria</taxon>
        <taxon>Acetobacterales</taxon>
        <taxon>Roseomonadaceae</taxon>
        <taxon>Belnapia</taxon>
    </lineage>
</organism>
<evidence type="ECO:0000256" key="3">
    <source>
        <dbReference type="ARBA" id="ARBA00022741"/>
    </source>
</evidence>
<evidence type="ECO:0000256" key="7">
    <source>
        <dbReference type="SAM" id="Phobius"/>
    </source>
</evidence>
<dbReference type="InterPro" id="IPR011527">
    <property type="entry name" value="ABC1_TM_dom"/>
</dbReference>
<keyword evidence="11" id="KW-1185">Reference proteome</keyword>
<evidence type="ECO:0000259" key="9">
    <source>
        <dbReference type="PROSITE" id="PS50929"/>
    </source>
</evidence>
<dbReference type="InterPro" id="IPR003439">
    <property type="entry name" value="ABC_transporter-like_ATP-bd"/>
</dbReference>
<evidence type="ECO:0000256" key="2">
    <source>
        <dbReference type="ARBA" id="ARBA00022692"/>
    </source>
</evidence>
<dbReference type="PROSITE" id="PS50893">
    <property type="entry name" value="ABC_TRANSPORTER_2"/>
    <property type="match status" value="1"/>
</dbReference>
<evidence type="ECO:0000313" key="11">
    <source>
        <dbReference type="Proteomes" id="UP000660885"/>
    </source>
</evidence>
<dbReference type="RefSeq" id="WP_202830498.1">
    <property type="nucleotide sequence ID" value="NZ_JAETWB010000001.1"/>
</dbReference>
<comment type="caution">
    <text evidence="10">The sequence shown here is derived from an EMBL/GenBank/DDBJ whole genome shotgun (WGS) entry which is preliminary data.</text>
</comment>
<dbReference type="Pfam" id="PF00005">
    <property type="entry name" value="ABC_tran"/>
    <property type="match status" value="1"/>
</dbReference>
<name>A0ABS1U240_9PROT</name>
<dbReference type="InterPro" id="IPR027417">
    <property type="entry name" value="P-loop_NTPase"/>
</dbReference>
<feature type="transmembrane region" description="Helical" evidence="7">
    <location>
        <begin position="245"/>
        <end position="273"/>
    </location>
</feature>
<evidence type="ECO:0000259" key="8">
    <source>
        <dbReference type="PROSITE" id="PS50893"/>
    </source>
</evidence>
<feature type="transmembrane region" description="Helical" evidence="7">
    <location>
        <begin position="20"/>
        <end position="45"/>
    </location>
</feature>
<evidence type="ECO:0000256" key="5">
    <source>
        <dbReference type="ARBA" id="ARBA00022989"/>
    </source>
</evidence>
<dbReference type="NCBIfam" id="NF010178">
    <property type="entry name" value="PRK13657.1"/>
    <property type="match status" value="1"/>
</dbReference>
<keyword evidence="5 7" id="KW-1133">Transmembrane helix</keyword>
<feature type="transmembrane region" description="Helical" evidence="7">
    <location>
        <begin position="65"/>
        <end position="89"/>
    </location>
</feature>
<feature type="domain" description="ABC transmembrane type-1" evidence="9">
    <location>
        <begin position="29"/>
        <end position="308"/>
    </location>
</feature>
<protein>
    <submittedName>
        <fullName evidence="10">Glucan ABC transporter ATP-binding protein/ permease</fullName>
    </submittedName>
</protein>
<dbReference type="InterPro" id="IPR039421">
    <property type="entry name" value="Type_1_exporter"/>
</dbReference>
<dbReference type="PROSITE" id="PS50929">
    <property type="entry name" value="ABC_TM1F"/>
    <property type="match status" value="1"/>
</dbReference>
<keyword evidence="2 7" id="KW-0812">Transmembrane</keyword>
<dbReference type="Gene3D" id="3.40.50.300">
    <property type="entry name" value="P-loop containing nucleotide triphosphate hydrolases"/>
    <property type="match status" value="1"/>
</dbReference>
<keyword evidence="6 7" id="KW-0472">Membrane</keyword>
<feature type="transmembrane region" description="Helical" evidence="7">
    <location>
        <begin position="279"/>
        <end position="298"/>
    </location>
</feature>
<dbReference type="InterPro" id="IPR036640">
    <property type="entry name" value="ABC1_TM_sf"/>
</dbReference>
<dbReference type="PROSITE" id="PS00211">
    <property type="entry name" value="ABC_TRANSPORTER_1"/>
    <property type="match status" value="1"/>
</dbReference>
<feature type="domain" description="ABC transporter" evidence="8">
    <location>
        <begin position="344"/>
        <end position="578"/>
    </location>
</feature>
<evidence type="ECO:0000313" key="10">
    <source>
        <dbReference type="EMBL" id="MBL6077381.1"/>
    </source>
</evidence>
<evidence type="ECO:0000256" key="4">
    <source>
        <dbReference type="ARBA" id="ARBA00022840"/>
    </source>
</evidence>